<evidence type="ECO:0000259" key="5">
    <source>
        <dbReference type="Pfam" id="PF03936"/>
    </source>
</evidence>
<reference evidence="6" key="1">
    <citation type="submission" date="2017-12" db="EMBL/GenBank/DDBJ databases">
        <title>Biosynthesis of tovarol and farnesene by two terpene synthases and CYP76AE4 from Thapsia laciniata.</title>
        <authorList>
            <person name="Andersen T.B."/>
            <person name="Rasmussen S.A."/>
            <person name="Crhistensen S.B."/>
            <person name="Simonsen H.T."/>
        </authorList>
    </citation>
    <scope>NUCLEOTIDE SEQUENCE</scope>
</reference>
<dbReference type="SUPFAM" id="SSF48576">
    <property type="entry name" value="Terpenoid synthases"/>
    <property type="match status" value="1"/>
</dbReference>
<keyword evidence="3" id="KW-0456">Lyase</keyword>
<dbReference type="Pfam" id="PF01397">
    <property type="entry name" value="Terpene_synth"/>
    <property type="match status" value="1"/>
</dbReference>
<evidence type="ECO:0000313" key="6">
    <source>
        <dbReference type="EMBL" id="AZL40026.1"/>
    </source>
</evidence>
<dbReference type="Gene3D" id="1.50.10.130">
    <property type="entry name" value="Terpene synthase, N-terminal domain"/>
    <property type="match status" value="1"/>
</dbReference>
<feature type="domain" description="Terpene synthase metal-binding" evidence="5">
    <location>
        <begin position="264"/>
        <end position="504"/>
    </location>
</feature>
<dbReference type="SFLD" id="SFLDG01019">
    <property type="entry name" value="Terpene_Cyclase_Like_1_C_Termi"/>
    <property type="match status" value="1"/>
</dbReference>
<dbReference type="InterPro" id="IPR034741">
    <property type="entry name" value="Terpene_cyclase-like_1_C"/>
</dbReference>
<dbReference type="Gene3D" id="1.10.600.10">
    <property type="entry name" value="Farnesyl Diphosphate Synthase"/>
    <property type="match status" value="1"/>
</dbReference>
<keyword evidence="2" id="KW-0479">Metal-binding</keyword>
<dbReference type="GO" id="GO:0000287">
    <property type="term" value="F:magnesium ion binding"/>
    <property type="evidence" value="ECO:0007669"/>
    <property type="project" value="InterPro"/>
</dbReference>
<dbReference type="FunFam" id="1.50.10.130:FF:000001">
    <property type="entry name" value="Isoprene synthase, chloroplastic"/>
    <property type="match status" value="1"/>
</dbReference>
<dbReference type="PANTHER" id="PTHR31225:SF221">
    <property type="entry name" value="(-)-GERMACRENE D SYNTHASE"/>
    <property type="match status" value="1"/>
</dbReference>
<organism evidence="6">
    <name type="scientific">Thapsia laciniata</name>
    <dbReference type="NCBI Taxonomy" id="1306261"/>
    <lineage>
        <taxon>Eukaryota</taxon>
        <taxon>Viridiplantae</taxon>
        <taxon>Streptophyta</taxon>
        <taxon>Embryophyta</taxon>
        <taxon>Tracheophyta</taxon>
        <taxon>Spermatophyta</taxon>
        <taxon>Magnoliopsida</taxon>
        <taxon>eudicotyledons</taxon>
        <taxon>Gunneridae</taxon>
        <taxon>Pentapetalae</taxon>
        <taxon>asterids</taxon>
        <taxon>campanulids</taxon>
        <taxon>Apiales</taxon>
        <taxon>Apiaceae</taxon>
        <taxon>Apioideae</taxon>
        <taxon>Scandiceae</taxon>
        <taxon>Daucinae</taxon>
        <taxon>Thapsia</taxon>
    </lineage>
</organism>
<dbReference type="InterPro" id="IPR008930">
    <property type="entry name" value="Terpenoid_cyclase/PrenylTrfase"/>
</dbReference>
<dbReference type="InterPro" id="IPR050148">
    <property type="entry name" value="Terpene_synthase-like"/>
</dbReference>
<accession>A0A3Q8TK53</accession>
<evidence type="ECO:0000256" key="2">
    <source>
        <dbReference type="ARBA" id="ARBA00022723"/>
    </source>
</evidence>
<dbReference type="GO" id="GO:0016102">
    <property type="term" value="P:diterpenoid biosynthetic process"/>
    <property type="evidence" value="ECO:0007669"/>
    <property type="project" value="InterPro"/>
</dbReference>
<dbReference type="InterPro" id="IPR005630">
    <property type="entry name" value="Terpene_synthase_metal-bd"/>
</dbReference>
<dbReference type="FunFam" id="1.10.600.10:FF:000007">
    <property type="entry name" value="Isoprene synthase, chloroplastic"/>
    <property type="match status" value="1"/>
</dbReference>
<dbReference type="Pfam" id="PF03936">
    <property type="entry name" value="Terpene_synth_C"/>
    <property type="match status" value="1"/>
</dbReference>
<evidence type="ECO:0000256" key="3">
    <source>
        <dbReference type="ARBA" id="ARBA00023239"/>
    </source>
</evidence>
<dbReference type="EMBL" id="MG680744">
    <property type="protein sequence ID" value="AZL40026.1"/>
    <property type="molecule type" value="mRNA"/>
</dbReference>
<sequence>MAVYVNSTTGPPSSVTRNSAGFHPSIWGDKFIPSSNSPVQKTDVDRKEEEKLQLLKQEVKKMLTAGDTSQQDLICLIDDIQRLGLSYHFEAEIDTLLQHVKDSYLEYYGTKNHDNLHDVALSFRLLRQEGHNISSDVFSKFQDSDGKFKEKLVKDVRGMLSLFEAAHLRVHGENILEDALEFTTSHLNSYLNSNANVPLADLVRRALKYPLRKSFNRMVARHYISIYHKFDWHKQVLLDLAKCDFNLVQKVHQKELGYITRWWKDLDFTNKLPFARDRVVECYFWITGVYFEPRYGAPRKFLTKVISLTSIIDDIYDVYGTPEELVQLTDAIDKWDISILDQLPEYMRHAYKPLLDAFAEAEEETAKEGLPTYGVDYTKEAFKRLTVTYLHEAKWLQAQYFPTFEEYMSVALVSGAVKMLSVSSFARMGNIATREAFEWLSKDPLIVKGLSVICRLSDDIVGHEFENQRPHIPSAVECYMKSNDVTKETAYAELRKPIINAWKDMNEESLHPEAPPKPLLERVFNLARVINFLYDGHDGYTHSSTRTKDMIISVLINPIPA</sequence>
<dbReference type="GO" id="GO:0010333">
    <property type="term" value="F:terpene synthase activity"/>
    <property type="evidence" value="ECO:0007669"/>
    <property type="project" value="InterPro"/>
</dbReference>
<dbReference type="CDD" id="cd00684">
    <property type="entry name" value="Terpene_cyclase_plant_C1"/>
    <property type="match status" value="1"/>
</dbReference>
<dbReference type="SUPFAM" id="SSF48239">
    <property type="entry name" value="Terpenoid cyclases/Protein prenyltransferases"/>
    <property type="match status" value="1"/>
</dbReference>
<dbReference type="AlphaFoldDB" id="A0A3Q8TK53"/>
<comment type="cofactor">
    <cofactor evidence="1">
        <name>Mg(2+)</name>
        <dbReference type="ChEBI" id="CHEBI:18420"/>
    </cofactor>
</comment>
<name>A0A3Q8TK53_9APIA</name>
<dbReference type="SFLD" id="SFLDS00005">
    <property type="entry name" value="Isoprenoid_Synthase_Type_I"/>
    <property type="match status" value="1"/>
</dbReference>
<proteinExistence type="evidence at transcript level"/>
<dbReference type="InterPro" id="IPR044814">
    <property type="entry name" value="Terpene_cyclase_plant_C1"/>
</dbReference>
<dbReference type="InterPro" id="IPR008949">
    <property type="entry name" value="Isoprenoid_synthase_dom_sf"/>
</dbReference>
<protein>
    <submittedName>
        <fullName evidence="6">Epikunzeaol synthase</fullName>
    </submittedName>
</protein>
<feature type="domain" description="Terpene synthase N-terminal" evidence="4">
    <location>
        <begin position="26"/>
        <end position="207"/>
    </location>
</feature>
<dbReference type="InterPro" id="IPR036965">
    <property type="entry name" value="Terpene_synth_N_sf"/>
</dbReference>
<dbReference type="InterPro" id="IPR001906">
    <property type="entry name" value="Terpene_synth_N"/>
</dbReference>
<evidence type="ECO:0000259" key="4">
    <source>
        <dbReference type="Pfam" id="PF01397"/>
    </source>
</evidence>
<dbReference type="PANTHER" id="PTHR31225">
    <property type="entry name" value="OS04G0344100 PROTEIN-RELATED"/>
    <property type="match status" value="1"/>
</dbReference>
<evidence type="ECO:0000256" key="1">
    <source>
        <dbReference type="ARBA" id="ARBA00001946"/>
    </source>
</evidence>